<dbReference type="SUPFAM" id="SSF51735">
    <property type="entry name" value="NAD(P)-binding Rossmann-fold domains"/>
    <property type="match status" value="1"/>
</dbReference>
<dbReference type="Proteomes" id="UP001268683">
    <property type="component" value="Chromosome"/>
</dbReference>
<keyword evidence="2" id="KW-0560">Oxidoreductase</keyword>
<dbReference type="RefSeq" id="WP_310797460.1">
    <property type="nucleotide sequence ID" value="NZ_CP123872.1"/>
</dbReference>
<sequence length="250" mass="27197">MNAIIVTGGARRIGKAIVRHFAKAGWDVGIHCRHSNEEAEELIHTLKAEGCTGSLVPLSADFQKSAQVKDLVPTATEKFGKPVTALVNNASLFEEDDIHSLSQESWDAHMDVNLKAPALLSQAFFKQLPDDQTGNIINIIDQRVWRLNPQFMSYTTSKSALWTLTRTMAQAMAPRIRVNAIGPGPVLASIHQSKESFADEAANVPLGTGPTPEEIARTIDFILNTPSLTGQMLALDGGQHLAWQTPDIPV</sequence>
<dbReference type="NCBIfam" id="NF006597">
    <property type="entry name" value="PRK09134.1"/>
    <property type="match status" value="1"/>
</dbReference>
<protein>
    <submittedName>
        <fullName evidence="4">SDR family oxidoreductase</fullName>
    </submittedName>
</protein>
<dbReference type="Gene3D" id="3.40.50.720">
    <property type="entry name" value="NAD(P)-binding Rossmann-like Domain"/>
    <property type="match status" value="1"/>
</dbReference>
<dbReference type="KEGG" id="tmk:QGN29_08675"/>
<dbReference type="AlphaFoldDB" id="A0AA52EFK7"/>
<dbReference type="InterPro" id="IPR020904">
    <property type="entry name" value="Sc_DH/Rdtase_CS"/>
</dbReference>
<evidence type="ECO:0000256" key="3">
    <source>
        <dbReference type="RuleBase" id="RU000363"/>
    </source>
</evidence>
<accession>A0AA52EFK7</accession>
<gene>
    <name evidence="4" type="ORF">QGN29_08675</name>
</gene>
<evidence type="ECO:0000313" key="5">
    <source>
        <dbReference type="Proteomes" id="UP001268683"/>
    </source>
</evidence>
<dbReference type="PANTHER" id="PTHR43639:SF1">
    <property type="entry name" value="SHORT-CHAIN DEHYDROGENASE_REDUCTASE FAMILY PROTEIN"/>
    <property type="match status" value="1"/>
</dbReference>
<evidence type="ECO:0000256" key="1">
    <source>
        <dbReference type="ARBA" id="ARBA00006484"/>
    </source>
</evidence>
<dbReference type="Pfam" id="PF00106">
    <property type="entry name" value="adh_short"/>
    <property type="match status" value="1"/>
</dbReference>
<dbReference type="PANTHER" id="PTHR43639">
    <property type="entry name" value="OXIDOREDUCTASE, SHORT-CHAIN DEHYDROGENASE/REDUCTASE FAMILY (AFU_ORTHOLOGUE AFUA_5G02870)"/>
    <property type="match status" value="1"/>
</dbReference>
<dbReference type="GO" id="GO:0016491">
    <property type="term" value="F:oxidoreductase activity"/>
    <property type="evidence" value="ECO:0007669"/>
    <property type="project" value="UniProtKB-KW"/>
</dbReference>
<evidence type="ECO:0000313" key="4">
    <source>
        <dbReference type="EMBL" id="WND01632.1"/>
    </source>
</evidence>
<dbReference type="InterPro" id="IPR036291">
    <property type="entry name" value="NAD(P)-bd_dom_sf"/>
</dbReference>
<name>A0AA52EFK7_9PROT</name>
<dbReference type="InterPro" id="IPR002347">
    <property type="entry name" value="SDR_fam"/>
</dbReference>
<proteinExistence type="inferred from homology"/>
<dbReference type="PRINTS" id="PR00081">
    <property type="entry name" value="GDHRDH"/>
</dbReference>
<dbReference type="EMBL" id="CP123872">
    <property type="protein sequence ID" value="WND01632.1"/>
    <property type="molecule type" value="Genomic_DNA"/>
</dbReference>
<dbReference type="PROSITE" id="PS00061">
    <property type="entry name" value="ADH_SHORT"/>
    <property type="match status" value="1"/>
</dbReference>
<comment type="similarity">
    <text evidence="1 3">Belongs to the short-chain dehydrogenases/reductases (SDR) family.</text>
</comment>
<dbReference type="PRINTS" id="PR00080">
    <property type="entry name" value="SDRFAMILY"/>
</dbReference>
<reference evidence="4" key="1">
    <citation type="submission" date="2023-04" db="EMBL/GenBank/DDBJ databases">
        <title>Complete genome sequence of Temperatibacter marinus.</title>
        <authorList>
            <person name="Rong J.-C."/>
            <person name="Yi M.-L."/>
            <person name="Zhao Q."/>
        </authorList>
    </citation>
    <scope>NUCLEOTIDE SEQUENCE</scope>
    <source>
        <strain evidence="4">NBRC 110045</strain>
    </source>
</reference>
<keyword evidence="5" id="KW-1185">Reference proteome</keyword>
<evidence type="ECO:0000256" key="2">
    <source>
        <dbReference type="ARBA" id="ARBA00023002"/>
    </source>
</evidence>
<organism evidence="4 5">
    <name type="scientific">Temperatibacter marinus</name>
    <dbReference type="NCBI Taxonomy" id="1456591"/>
    <lineage>
        <taxon>Bacteria</taxon>
        <taxon>Pseudomonadati</taxon>
        <taxon>Pseudomonadota</taxon>
        <taxon>Alphaproteobacteria</taxon>
        <taxon>Kordiimonadales</taxon>
        <taxon>Temperatibacteraceae</taxon>
        <taxon>Temperatibacter</taxon>
    </lineage>
</organism>